<keyword evidence="3" id="KW-1185">Reference proteome</keyword>
<evidence type="ECO:0000313" key="3">
    <source>
        <dbReference type="Proteomes" id="UP000219546"/>
    </source>
</evidence>
<proteinExistence type="predicted"/>
<dbReference type="Pfam" id="PF13376">
    <property type="entry name" value="OmdA"/>
    <property type="match status" value="1"/>
</dbReference>
<dbReference type="Gene3D" id="3.90.1150.200">
    <property type="match status" value="1"/>
</dbReference>
<evidence type="ECO:0000313" key="2">
    <source>
        <dbReference type="EMBL" id="SNX75419.1"/>
    </source>
</evidence>
<dbReference type="Proteomes" id="UP000219546">
    <property type="component" value="Unassembled WGS sequence"/>
</dbReference>
<gene>
    <name evidence="2" type="ORF">SAMN05877753_11262</name>
</gene>
<feature type="domain" description="YdhG-like" evidence="1">
    <location>
        <begin position="43"/>
        <end position="140"/>
    </location>
</feature>
<evidence type="ECO:0000259" key="1">
    <source>
        <dbReference type="Pfam" id="PF08818"/>
    </source>
</evidence>
<protein>
    <submittedName>
        <fullName evidence="2">Uncharacterized protein YdeI (YjbR/CyaY-like superfamily)</fullName>
    </submittedName>
</protein>
<dbReference type="SUPFAM" id="SSF159888">
    <property type="entry name" value="YdhG-like"/>
    <property type="match status" value="1"/>
</dbReference>
<dbReference type="EMBL" id="OAOP01000012">
    <property type="protein sequence ID" value="SNX75419.1"/>
    <property type="molecule type" value="Genomic_DNA"/>
</dbReference>
<accession>A0A285D6J0</accession>
<sequence length="220" mass="25667">MTERIGENENDHSADRNWSVGVLMTNSRKNRKVDGFIRKAQKWKEEFETLRNIVLDCELTEDIKWMHPCYMFENKNIVLIHGFKEYCALLFHKGALLQDPHGILIQQTENVQAVRQIRFTNVQEIVEMESILKAYINEAVEVEKAGLEVNLKETSEFTIPEELQNKFDEIPALKTAFKSLTPGRQRAYILYFSNAKQSKTRESRVEKYIQQILNGKGLND</sequence>
<dbReference type="InterPro" id="IPR014922">
    <property type="entry name" value="YdhG-like"/>
</dbReference>
<organism evidence="2 3">
    <name type="scientific">Bacillus oleivorans</name>
    <dbReference type="NCBI Taxonomy" id="1448271"/>
    <lineage>
        <taxon>Bacteria</taxon>
        <taxon>Bacillati</taxon>
        <taxon>Bacillota</taxon>
        <taxon>Bacilli</taxon>
        <taxon>Bacillales</taxon>
        <taxon>Bacillaceae</taxon>
        <taxon>Bacillus</taxon>
    </lineage>
</organism>
<dbReference type="AlphaFoldDB" id="A0A285D6J0"/>
<name>A0A285D6J0_9BACI</name>
<reference evidence="2 3" key="1">
    <citation type="submission" date="2017-08" db="EMBL/GenBank/DDBJ databases">
        <authorList>
            <person name="de Groot N.N."/>
        </authorList>
    </citation>
    <scope>NUCLEOTIDE SEQUENCE [LARGE SCALE GENOMIC DNA]</scope>
    <source>
        <strain evidence="2 3">JC228</strain>
    </source>
</reference>
<dbReference type="InterPro" id="IPR016786">
    <property type="entry name" value="YdeI_bac"/>
</dbReference>
<dbReference type="PIRSF" id="PIRSF021308">
    <property type="entry name" value="UCP021308"/>
    <property type="match status" value="1"/>
</dbReference>
<dbReference type="Pfam" id="PF08818">
    <property type="entry name" value="DUF1801"/>
    <property type="match status" value="1"/>
</dbReference>